<dbReference type="InterPro" id="IPR036097">
    <property type="entry name" value="HisK_dim/P_sf"/>
</dbReference>
<dbReference type="InterPro" id="IPR004358">
    <property type="entry name" value="Sig_transdc_His_kin-like_C"/>
</dbReference>
<evidence type="ECO:0000256" key="5">
    <source>
        <dbReference type="ARBA" id="ARBA00023012"/>
    </source>
</evidence>
<dbReference type="Pfam" id="PF02518">
    <property type="entry name" value="HATPase_c"/>
    <property type="match status" value="1"/>
</dbReference>
<accession>A0A9Q6EHP5</accession>
<dbReference type="Proteomes" id="UP000222310">
    <property type="component" value="Unassembled WGS sequence"/>
</dbReference>
<dbReference type="PANTHER" id="PTHR43065">
    <property type="entry name" value="SENSOR HISTIDINE KINASE"/>
    <property type="match status" value="1"/>
</dbReference>
<dbReference type="Gene3D" id="1.10.287.130">
    <property type="match status" value="1"/>
</dbReference>
<comment type="caution">
    <text evidence="7">The sequence shown here is derived from an EMBL/GenBank/DDBJ whole genome shotgun (WGS) entry which is preliminary data.</text>
</comment>
<keyword evidence="4" id="KW-0808">Transferase</keyword>
<dbReference type="SUPFAM" id="SSF55874">
    <property type="entry name" value="ATPase domain of HSP90 chaperone/DNA topoisomerase II/histidine kinase"/>
    <property type="match status" value="1"/>
</dbReference>
<gene>
    <name evidence="7" type="ORF">VF08_35620</name>
</gene>
<dbReference type="CDD" id="cd00082">
    <property type="entry name" value="HisKA"/>
    <property type="match status" value="1"/>
</dbReference>
<dbReference type="PROSITE" id="PS50109">
    <property type="entry name" value="HIS_KIN"/>
    <property type="match status" value="1"/>
</dbReference>
<evidence type="ECO:0000259" key="6">
    <source>
        <dbReference type="PROSITE" id="PS50109"/>
    </source>
</evidence>
<evidence type="ECO:0000256" key="4">
    <source>
        <dbReference type="ARBA" id="ARBA00022777"/>
    </source>
</evidence>
<feature type="domain" description="Histidine kinase" evidence="6">
    <location>
        <begin position="198"/>
        <end position="486"/>
    </location>
</feature>
<keyword evidence="4" id="KW-0418">Kinase</keyword>
<evidence type="ECO:0000313" key="7">
    <source>
        <dbReference type="EMBL" id="PHJ93304.1"/>
    </source>
</evidence>
<dbReference type="PRINTS" id="PR00344">
    <property type="entry name" value="BCTRLSENSOR"/>
</dbReference>
<keyword evidence="3" id="KW-0597">Phosphoprotein</keyword>
<reference evidence="7 8" key="1">
    <citation type="submission" date="2015-02" db="EMBL/GenBank/DDBJ databases">
        <title>Nostoc linckia genome annotation.</title>
        <authorList>
            <person name="Zhou Z."/>
        </authorList>
    </citation>
    <scope>NUCLEOTIDE SEQUENCE [LARGE SCALE GENOMIC DNA]</scope>
    <source>
        <strain evidence="8">z8</strain>
    </source>
</reference>
<dbReference type="InterPro" id="IPR005467">
    <property type="entry name" value="His_kinase_dom"/>
</dbReference>
<dbReference type="Gene3D" id="3.30.565.10">
    <property type="entry name" value="Histidine kinase-like ATPase, C-terminal domain"/>
    <property type="match status" value="1"/>
</dbReference>
<organism evidence="7 8">
    <name type="scientific">Nostoc linckia z8</name>
    <dbReference type="NCBI Taxonomy" id="1628746"/>
    <lineage>
        <taxon>Bacteria</taxon>
        <taxon>Bacillati</taxon>
        <taxon>Cyanobacteriota</taxon>
        <taxon>Cyanophyceae</taxon>
        <taxon>Nostocales</taxon>
        <taxon>Nostocaceae</taxon>
        <taxon>Nostoc</taxon>
    </lineage>
</organism>
<dbReference type="InterPro" id="IPR003594">
    <property type="entry name" value="HATPase_dom"/>
</dbReference>
<comment type="catalytic activity">
    <reaction evidence="1">
        <text>ATP + protein L-histidine = ADP + protein N-phospho-L-histidine.</text>
        <dbReference type="EC" id="2.7.13.3"/>
    </reaction>
</comment>
<sequence>MMPTSGVKNANQPNLRLESTLKELPFWQVCLEVEHLGNDLATLFNQEPLLPGIILNNHQEYVGMISRRKFFEEMSHPYSLSLFSFRPIKILYKFFQREILILSEDMSIVKATEVTLQRPHQIAYEPILIKSASGKYSLIDFHQLLLAYSQIHVLTLVQLQQVEEQSRVAKAGFQDLQQNYTRLIQNEKMAALGQLVAGIAHEINNPVNFIAGNLVHAIEYSENLLSLIKLYQQCYPEPAGEIKTAIAQIELDFLTRDLPQLLNSMKVGTKRIEEIILSLRNFSRLDESEKKLVDIHEGIESTLLILQSRFKNHQIEPNINVIKEYTNLPLVECYPGLLNQVFMNILANAIDAIEERIGSKEWEVGSQDVASGFCKLGDRRSTEDVNHNSTNTHNSTLSKPEIHIRTQFIDPKEVIIRIADNGSGIPENLQKRLFDPFFTTKPVGKGTGLGLSISYQIIVEKHRGQLQCISASGKGTEFIIKIPVELSSCV</sequence>
<evidence type="ECO:0000313" key="8">
    <source>
        <dbReference type="Proteomes" id="UP000222310"/>
    </source>
</evidence>
<evidence type="ECO:0000256" key="2">
    <source>
        <dbReference type="ARBA" id="ARBA00012438"/>
    </source>
</evidence>
<dbReference type="EC" id="2.7.13.3" evidence="2"/>
<keyword evidence="5" id="KW-0902">Two-component regulatory system</keyword>
<dbReference type="PANTHER" id="PTHR43065:SF50">
    <property type="entry name" value="HISTIDINE KINASE"/>
    <property type="match status" value="1"/>
</dbReference>
<proteinExistence type="predicted"/>
<dbReference type="InterPro" id="IPR036890">
    <property type="entry name" value="HATPase_C_sf"/>
</dbReference>
<dbReference type="GO" id="GO:0000155">
    <property type="term" value="F:phosphorelay sensor kinase activity"/>
    <property type="evidence" value="ECO:0007669"/>
    <property type="project" value="InterPro"/>
</dbReference>
<evidence type="ECO:0000256" key="1">
    <source>
        <dbReference type="ARBA" id="ARBA00000085"/>
    </source>
</evidence>
<dbReference type="EMBL" id="LAHD01000194">
    <property type="protein sequence ID" value="PHJ93304.1"/>
    <property type="molecule type" value="Genomic_DNA"/>
</dbReference>
<dbReference type="SMART" id="SM00388">
    <property type="entry name" value="HisKA"/>
    <property type="match status" value="1"/>
</dbReference>
<evidence type="ECO:0000256" key="3">
    <source>
        <dbReference type="ARBA" id="ARBA00022553"/>
    </source>
</evidence>
<name>A0A9Q6EHP5_NOSLI</name>
<dbReference type="SMART" id="SM00387">
    <property type="entry name" value="HATPase_c"/>
    <property type="match status" value="1"/>
</dbReference>
<protein>
    <recommendedName>
        <fullName evidence="2">histidine kinase</fullName>
        <ecNumber evidence="2">2.7.13.3</ecNumber>
    </recommendedName>
</protein>
<dbReference type="AlphaFoldDB" id="A0A9Q6EHP5"/>
<dbReference type="InterPro" id="IPR003661">
    <property type="entry name" value="HisK_dim/P_dom"/>
</dbReference>
<dbReference type="SUPFAM" id="SSF47384">
    <property type="entry name" value="Homodimeric domain of signal transducing histidine kinase"/>
    <property type="match status" value="1"/>
</dbReference>